<keyword evidence="2" id="KW-0805">Transcription regulation</keyword>
<dbReference type="Pfam" id="PF13424">
    <property type="entry name" value="TPR_12"/>
    <property type="match status" value="1"/>
</dbReference>
<dbReference type="SMART" id="SM01043">
    <property type="entry name" value="BTAD"/>
    <property type="match status" value="1"/>
</dbReference>
<dbReference type="InterPro" id="IPR002182">
    <property type="entry name" value="NB-ARC"/>
</dbReference>
<evidence type="ECO:0000256" key="3">
    <source>
        <dbReference type="ARBA" id="ARBA00023125"/>
    </source>
</evidence>
<organism evidence="7 8">
    <name type="scientific">Longispora fulva</name>
    <dbReference type="NCBI Taxonomy" id="619741"/>
    <lineage>
        <taxon>Bacteria</taxon>
        <taxon>Bacillati</taxon>
        <taxon>Actinomycetota</taxon>
        <taxon>Actinomycetes</taxon>
        <taxon>Micromonosporales</taxon>
        <taxon>Micromonosporaceae</taxon>
        <taxon>Longispora</taxon>
    </lineage>
</organism>
<dbReference type="GO" id="GO:0000160">
    <property type="term" value="P:phosphorelay signal transduction system"/>
    <property type="evidence" value="ECO:0007669"/>
    <property type="project" value="InterPro"/>
</dbReference>
<evidence type="ECO:0000256" key="5">
    <source>
        <dbReference type="PROSITE-ProRule" id="PRU01091"/>
    </source>
</evidence>
<dbReference type="EMBL" id="JADOUF010000001">
    <property type="protein sequence ID" value="MBG6135827.1"/>
    <property type="molecule type" value="Genomic_DNA"/>
</dbReference>
<gene>
    <name evidence="7" type="ORF">IW245_002021</name>
</gene>
<feature type="DNA-binding region" description="OmpR/PhoB-type" evidence="5">
    <location>
        <begin position="1"/>
        <end position="91"/>
    </location>
</feature>
<dbReference type="SUPFAM" id="SSF46894">
    <property type="entry name" value="C-terminal effector domain of the bipartite response regulators"/>
    <property type="match status" value="1"/>
</dbReference>
<evidence type="ECO:0000256" key="1">
    <source>
        <dbReference type="ARBA" id="ARBA00005820"/>
    </source>
</evidence>
<protein>
    <submittedName>
        <fullName evidence="7">DNA-binding SARP family transcriptional activator/tetratricopeptide (TPR) repeat protein</fullName>
    </submittedName>
</protein>
<dbReference type="AlphaFoldDB" id="A0A8J7KVW9"/>
<dbReference type="SUPFAM" id="SSF52540">
    <property type="entry name" value="P-loop containing nucleoside triphosphate hydrolases"/>
    <property type="match status" value="1"/>
</dbReference>
<dbReference type="SMART" id="SM00862">
    <property type="entry name" value="Trans_reg_C"/>
    <property type="match status" value="1"/>
</dbReference>
<dbReference type="GO" id="GO:0043531">
    <property type="term" value="F:ADP binding"/>
    <property type="evidence" value="ECO:0007669"/>
    <property type="project" value="InterPro"/>
</dbReference>
<dbReference type="GO" id="GO:0003677">
    <property type="term" value="F:DNA binding"/>
    <property type="evidence" value="ECO:0007669"/>
    <property type="project" value="UniProtKB-UniRule"/>
</dbReference>
<dbReference type="PANTHER" id="PTHR35807">
    <property type="entry name" value="TRANSCRIPTIONAL REGULATOR REDD-RELATED"/>
    <property type="match status" value="1"/>
</dbReference>
<dbReference type="PANTHER" id="PTHR35807:SF1">
    <property type="entry name" value="TRANSCRIPTIONAL REGULATOR REDD"/>
    <property type="match status" value="1"/>
</dbReference>
<dbReference type="InterPro" id="IPR001867">
    <property type="entry name" value="OmpR/PhoB-type_DNA-bd"/>
</dbReference>
<dbReference type="Gene3D" id="1.25.40.10">
    <property type="entry name" value="Tetratricopeptide repeat domain"/>
    <property type="match status" value="3"/>
</dbReference>
<dbReference type="CDD" id="cd00383">
    <property type="entry name" value="trans_reg_C"/>
    <property type="match status" value="1"/>
</dbReference>
<dbReference type="Gene3D" id="1.10.10.10">
    <property type="entry name" value="Winged helix-like DNA-binding domain superfamily/Winged helix DNA-binding domain"/>
    <property type="match status" value="1"/>
</dbReference>
<dbReference type="PROSITE" id="PS51755">
    <property type="entry name" value="OMPR_PHOB"/>
    <property type="match status" value="1"/>
</dbReference>
<dbReference type="InterPro" id="IPR005158">
    <property type="entry name" value="BTAD"/>
</dbReference>
<reference evidence="7" key="1">
    <citation type="submission" date="2020-11" db="EMBL/GenBank/DDBJ databases">
        <title>Sequencing the genomes of 1000 actinobacteria strains.</title>
        <authorList>
            <person name="Klenk H.-P."/>
        </authorList>
    </citation>
    <scope>NUCLEOTIDE SEQUENCE</scope>
    <source>
        <strain evidence="7">DSM 45356</strain>
    </source>
</reference>
<evidence type="ECO:0000256" key="2">
    <source>
        <dbReference type="ARBA" id="ARBA00023015"/>
    </source>
</evidence>
<dbReference type="InterPro" id="IPR003593">
    <property type="entry name" value="AAA+_ATPase"/>
</dbReference>
<dbReference type="SMART" id="SM00382">
    <property type="entry name" value="AAA"/>
    <property type="match status" value="1"/>
</dbReference>
<evidence type="ECO:0000313" key="8">
    <source>
        <dbReference type="Proteomes" id="UP000622552"/>
    </source>
</evidence>
<dbReference type="RefSeq" id="WP_197002885.1">
    <property type="nucleotide sequence ID" value="NZ_BONS01000002.1"/>
</dbReference>
<feature type="domain" description="OmpR/PhoB-type" evidence="6">
    <location>
        <begin position="1"/>
        <end position="91"/>
    </location>
</feature>
<dbReference type="InterPro" id="IPR011990">
    <property type="entry name" value="TPR-like_helical_dom_sf"/>
</dbReference>
<evidence type="ECO:0000256" key="4">
    <source>
        <dbReference type="ARBA" id="ARBA00023163"/>
    </source>
</evidence>
<evidence type="ECO:0000313" key="7">
    <source>
        <dbReference type="EMBL" id="MBG6135827.1"/>
    </source>
</evidence>
<dbReference type="Pfam" id="PF03704">
    <property type="entry name" value="BTAD"/>
    <property type="match status" value="1"/>
</dbReference>
<dbReference type="SUPFAM" id="SSF48452">
    <property type="entry name" value="TPR-like"/>
    <property type="match status" value="3"/>
</dbReference>
<dbReference type="InterPro" id="IPR051677">
    <property type="entry name" value="AfsR-DnrI-RedD_regulator"/>
</dbReference>
<proteinExistence type="inferred from homology"/>
<name>A0A8J7KVW9_9ACTN</name>
<comment type="similarity">
    <text evidence="1">Belongs to the AfsR/DnrI/RedD regulatory family.</text>
</comment>
<dbReference type="Pfam" id="PF00486">
    <property type="entry name" value="Trans_reg_C"/>
    <property type="match status" value="1"/>
</dbReference>
<keyword evidence="8" id="KW-1185">Reference proteome</keyword>
<keyword evidence="3 5" id="KW-0238">DNA-binding</keyword>
<dbReference type="SMART" id="SM00028">
    <property type="entry name" value="TPR"/>
    <property type="match status" value="4"/>
</dbReference>
<dbReference type="InterPro" id="IPR036388">
    <property type="entry name" value="WH-like_DNA-bd_sf"/>
</dbReference>
<dbReference type="GO" id="GO:0006355">
    <property type="term" value="P:regulation of DNA-templated transcription"/>
    <property type="evidence" value="ECO:0007669"/>
    <property type="project" value="InterPro"/>
</dbReference>
<dbReference type="InterPro" id="IPR027417">
    <property type="entry name" value="P-loop_NTPase"/>
</dbReference>
<dbReference type="PRINTS" id="PR00364">
    <property type="entry name" value="DISEASERSIST"/>
</dbReference>
<sequence>MRYAVLGPLVVTRDGRPVPISAGKLRVLLATLLMRANRPVTAGVLAERLWGEDQPADPRRSLQVYVTRLRDALADGGAAVRTEPGGYRIIVSPGDLDLAKFDALLVEAEAADNVVREAELLREALGLWRGAVCEDVPSPVLHDRDGRVVTERRLAAVERRIDLDLAAGRHAQLVAELAGLTAEHPFRERLWAQHMIVLYRSGRQADAIAAYWTLTRRLADELGADPGPALREVYQRIVAADPALDPVVPGTGEPERTSLWSPACQLPAETLDLVGRDDAARTVIGLLCGDEERAGVPVVVLSGPPGVGKSALAVAVAHRLRSRFPDGQWYVRLDGASAPRDVEDVLGELLVNSGLAAAGLPRGLQPRATALRSRLADRRVLLVLDDAGTAAQVTPVVPGTAGSAVLVTSRADLPGLRVRHTATGFKVHPLGPDASAELLGRLLGGVVAAEPDAAADLAVQCGHLPLALRIAAANLAGRAEPGIAGYVEELRAVRLDGLAVPGEPDLAVRAAFDVAYAALEPEARRLFRLLGCCAGTDVTVAATAALLDAAPPIAGRLVTVLGTANLITDDGAGRFRFHDLIRVYAAELAATDPQSPAGWERLCRWYQQVADEAIGYEFPAVVRVEPPVPRTVDVFAGADNARAWLDAERANLVATIVRAAETGPYDVTWRLEEILRKYLSAHSRLHDWQTNAEAAGAAAIRAGNRLAEGGAAFSLAGAHQAQGRTAEALAGNVFALERYQESGFLLGEAMASGNLALTYADQGDARRAVDLLTRAAEIFRAAGMTWYVAHALLNLSRVDVSLGRLDAARDHATECLDLINTDSRNPAYAPALINRANALWHQGELDLARADAVEALRTANRRHESAAHQIAAQLHAATGEGDEALRHALDGVRISRDEGRPRVEAEALITLGDVHVAAGLATDAVGCLDQAVALAEAGGYQAQLADALAARAEARTVEGAMVVARADAALAAALAEDLGRVLTVLRAERVVAAARLD</sequence>
<comment type="caution">
    <text evidence="7">The sequence shown here is derived from an EMBL/GenBank/DDBJ whole genome shotgun (WGS) entry which is preliminary data.</text>
</comment>
<dbReference type="InterPro" id="IPR019734">
    <property type="entry name" value="TPR_rpt"/>
</dbReference>
<evidence type="ECO:0000259" key="6">
    <source>
        <dbReference type="PROSITE" id="PS51755"/>
    </source>
</evidence>
<dbReference type="Pfam" id="PF00931">
    <property type="entry name" value="NB-ARC"/>
    <property type="match status" value="1"/>
</dbReference>
<keyword evidence="4" id="KW-0804">Transcription</keyword>
<dbReference type="Proteomes" id="UP000622552">
    <property type="component" value="Unassembled WGS sequence"/>
</dbReference>
<dbReference type="InterPro" id="IPR016032">
    <property type="entry name" value="Sig_transdc_resp-reg_C-effctor"/>
</dbReference>
<accession>A0A8J7KVW9</accession>
<dbReference type="Gene3D" id="3.40.50.300">
    <property type="entry name" value="P-loop containing nucleotide triphosphate hydrolases"/>
    <property type="match status" value="1"/>
</dbReference>
<dbReference type="CDD" id="cd15831">
    <property type="entry name" value="BTAD"/>
    <property type="match status" value="1"/>
</dbReference>